<gene>
    <name evidence="1" type="ORF">EJD97_008293</name>
</gene>
<accession>A0A6N2AGV7</accession>
<protein>
    <submittedName>
        <fullName evidence="1">Uncharacterized protein</fullName>
    </submittedName>
</protein>
<proteinExistence type="predicted"/>
<organism evidence="1">
    <name type="scientific">Solanum chilense</name>
    <name type="common">Tomato</name>
    <name type="synonym">Lycopersicon chilense</name>
    <dbReference type="NCBI Taxonomy" id="4083"/>
    <lineage>
        <taxon>Eukaryota</taxon>
        <taxon>Viridiplantae</taxon>
        <taxon>Streptophyta</taxon>
        <taxon>Embryophyta</taxon>
        <taxon>Tracheophyta</taxon>
        <taxon>Spermatophyta</taxon>
        <taxon>Magnoliopsida</taxon>
        <taxon>eudicotyledons</taxon>
        <taxon>Gunneridae</taxon>
        <taxon>Pentapetalae</taxon>
        <taxon>asterids</taxon>
        <taxon>lamiids</taxon>
        <taxon>Solanales</taxon>
        <taxon>Solanaceae</taxon>
        <taxon>Solanoideae</taxon>
        <taxon>Solaneae</taxon>
        <taxon>Solanum</taxon>
        <taxon>Solanum subgen. Lycopersicon</taxon>
    </lineage>
</organism>
<dbReference type="AlphaFoldDB" id="A0A6N2AGV7"/>
<evidence type="ECO:0000313" key="1">
    <source>
        <dbReference type="EMBL" id="TMW81702.1"/>
    </source>
</evidence>
<name>A0A6N2AGV7_SOLCI</name>
<reference evidence="1" key="1">
    <citation type="submission" date="2019-05" db="EMBL/GenBank/DDBJ databases">
        <title>The de novo reference genome and transcriptome assemblies of the wild tomato species Solanum chilense.</title>
        <authorList>
            <person name="Stam R."/>
            <person name="Nosenko T."/>
            <person name="Hoerger A.C."/>
            <person name="Stephan W."/>
            <person name="Seidel M.A."/>
            <person name="Kuhn J.M.M."/>
            <person name="Haberer G."/>
            <person name="Tellier A."/>
        </authorList>
    </citation>
    <scope>NUCLEOTIDE SEQUENCE</scope>
    <source>
        <tissue evidence="1">Mature leaves</tissue>
    </source>
</reference>
<feature type="non-terminal residue" evidence="1">
    <location>
        <position position="125"/>
    </location>
</feature>
<comment type="caution">
    <text evidence="1">The sequence shown here is derived from an EMBL/GenBank/DDBJ whole genome shotgun (WGS) entry which is preliminary data.</text>
</comment>
<sequence>MICWNARSINTFGALERLINLRKIHNLSLIAILEPFTNHSQIESYRLQLLMNKSHSNPNNKIWLFWTNEVIYNILESSEQHITCEISHDDCSEKFLMTFVYAKCKDHLRKLLWESMLKWSAINYP</sequence>
<dbReference type="EMBL" id="RXGB01022178">
    <property type="protein sequence ID" value="TMW81702.1"/>
    <property type="molecule type" value="Genomic_DNA"/>
</dbReference>